<accession>A0A511HCL7</accession>
<reference evidence="2 3" key="1">
    <citation type="submission" date="2019-07" db="EMBL/GenBank/DDBJ databases">
        <title>Whole genome shotgun sequence of Myxococcus virescens NBRC 100334.</title>
        <authorList>
            <person name="Hosoyama A."/>
            <person name="Uohara A."/>
            <person name="Ohji S."/>
            <person name="Ichikawa N."/>
        </authorList>
    </citation>
    <scope>NUCLEOTIDE SEQUENCE [LARGE SCALE GENOMIC DNA]</scope>
    <source>
        <strain evidence="2 3">NBRC 100334</strain>
    </source>
</reference>
<proteinExistence type="predicted"/>
<protein>
    <submittedName>
        <fullName evidence="2">Uncharacterized protein</fullName>
    </submittedName>
</protein>
<dbReference type="EMBL" id="BJVY01000009">
    <property type="protein sequence ID" value="GEL70409.1"/>
    <property type="molecule type" value="Genomic_DNA"/>
</dbReference>
<evidence type="ECO:0000313" key="2">
    <source>
        <dbReference type="EMBL" id="GEL70409.1"/>
    </source>
</evidence>
<evidence type="ECO:0000256" key="1">
    <source>
        <dbReference type="SAM" id="MobiDB-lite"/>
    </source>
</evidence>
<dbReference type="Proteomes" id="UP000321224">
    <property type="component" value="Unassembled WGS sequence"/>
</dbReference>
<feature type="compositionally biased region" description="Basic and acidic residues" evidence="1">
    <location>
        <begin position="87"/>
        <end position="112"/>
    </location>
</feature>
<name>A0A511HCL7_9BACT</name>
<evidence type="ECO:0000313" key="3">
    <source>
        <dbReference type="Proteomes" id="UP000321224"/>
    </source>
</evidence>
<gene>
    <name evidence="2" type="ORF">MVI01_21930</name>
</gene>
<dbReference type="AlphaFoldDB" id="A0A511HCL7"/>
<sequence>MRSAWVDQASGGSAGLGAGWARERARLCAATMSREKSFASGRAARGSFGFADAAGCLVATACREVAFCRRPCWVPPLPQPSSGGSRSKADQRETREKEGMRGMMRQDARSCM</sequence>
<organism evidence="2 3">
    <name type="scientific">Myxococcus virescens</name>
    <dbReference type="NCBI Taxonomy" id="83456"/>
    <lineage>
        <taxon>Bacteria</taxon>
        <taxon>Pseudomonadati</taxon>
        <taxon>Myxococcota</taxon>
        <taxon>Myxococcia</taxon>
        <taxon>Myxococcales</taxon>
        <taxon>Cystobacterineae</taxon>
        <taxon>Myxococcaceae</taxon>
        <taxon>Myxococcus</taxon>
    </lineage>
</organism>
<feature type="region of interest" description="Disordered" evidence="1">
    <location>
        <begin position="75"/>
        <end position="112"/>
    </location>
</feature>
<comment type="caution">
    <text evidence="2">The sequence shown here is derived from an EMBL/GenBank/DDBJ whole genome shotgun (WGS) entry which is preliminary data.</text>
</comment>